<dbReference type="GO" id="GO:0003723">
    <property type="term" value="F:RNA binding"/>
    <property type="evidence" value="ECO:0007669"/>
    <property type="project" value="UniProtKB-UniRule"/>
</dbReference>
<dbReference type="SMART" id="SM00360">
    <property type="entry name" value="RRM"/>
    <property type="match status" value="1"/>
</dbReference>
<accession>A0A1D2VBX0</accession>
<dbReference type="STRING" id="1344418.A0A1D2VBX0"/>
<dbReference type="AlphaFoldDB" id="A0A1D2VBX0"/>
<dbReference type="InterPro" id="IPR035979">
    <property type="entry name" value="RBD_domain_sf"/>
</dbReference>
<dbReference type="GeneID" id="30968608"/>
<reference evidence="5" key="1">
    <citation type="submission" date="2016-05" db="EMBL/GenBank/DDBJ databases">
        <title>Comparative genomics of biotechnologically important yeasts.</title>
        <authorList>
            <consortium name="DOE Joint Genome Institute"/>
            <person name="Riley R."/>
            <person name="Haridas S."/>
            <person name="Wolfe K.H."/>
            <person name="Lopes M.R."/>
            <person name="Hittinger C.T."/>
            <person name="Goker M."/>
            <person name="Salamov A."/>
            <person name="Wisecaver J."/>
            <person name="Long T.M."/>
            <person name="Aerts A.L."/>
            <person name="Barry K."/>
            <person name="Choi C."/>
            <person name="Clum A."/>
            <person name="Coughlan A.Y."/>
            <person name="Deshpande S."/>
            <person name="Douglass A.P."/>
            <person name="Hanson S.J."/>
            <person name="Klenk H.-P."/>
            <person name="Labutti K."/>
            <person name="Lapidus A."/>
            <person name="Lindquist E."/>
            <person name="Lipzen A."/>
            <person name="Meier-Kolthoff J.P."/>
            <person name="Ohm R.A."/>
            <person name="Otillar R.P."/>
            <person name="Pangilinan J."/>
            <person name="Peng Y."/>
            <person name="Rokas A."/>
            <person name="Rosa C.A."/>
            <person name="Scheuner C."/>
            <person name="Sibirny A.A."/>
            <person name="Slot J.C."/>
            <person name="Stielow J.B."/>
            <person name="Sun H."/>
            <person name="Kurtzman C.P."/>
            <person name="Blackwell M."/>
            <person name="Grigoriev I.V."/>
            <person name="Jeffries T.W."/>
        </authorList>
    </citation>
    <scope>NUCLEOTIDE SEQUENCE [LARGE SCALE GENOMIC DNA]</scope>
    <source>
        <strain evidence="5">DSM 1968</strain>
    </source>
</reference>
<keyword evidence="5" id="KW-1185">Reference proteome</keyword>
<proteinExistence type="predicted"/>
<dbReference type="SUPFAM" id="SSF54928">
    <property type="entry name" value="RNA-binding domain, RBD"/>
    <property type="match status" value="1"/>
</dbReference>
<keyword evidence="1" id="KW-0694">RNA-binding</keyword>
<dbReference type="RefSeq" id="XP_020045495.1">
    <property type="nucleotide sequence ID" value="XM_020194972.1"/>
</dbReference>
<dbReference type="InterPro" id="IPR000504">
    <property type="entry name" value="RRM_dom"/>
</dbReference>
<dbReference type="PROSITE" id="PS50102">
    <property type="entry name" value="RRM"/>
    <property type="match status" value="1"/>
</dbReference>
<dbReference type="Pfam" id="PF00076">
    <property type="entry name" value="RRM_1"/>
    <property type="match status" value="1"/>
</dbReference>
<feature type="region of interest" description="Disordered" evidence="2">
    <location>
        <begin position="233"/>
        <end position="341"/>
    </location>
</feature>
<feature type="compositionally biased region" description="Basic and acidic residues" evidence="2">
    <location>
        <begin position="248"/>
        <end position="286"/>
    </location>
</feature>
<feature type="region of interest" description="Disordered" evidence="2">
    <location>
        <begin position="76"/>
        <end position="107"/>
    </location>
</feature>
<protein>
    <recommendedName>
        <fullName evidence="3">RRM domain-containing protein</fullName>
    </recommendedName>
</protein>
<dbReference type="Gene3D" id="3.30.70.330">
    <property type="match status" value="1"/>
</dbReference>
<dbReference type="EMBL" id="KV454487">
    <property type="protein sequence ID" value="ODV59188.1"/>
    <property type="molecule type" value="Genomic_DNA"/>
</dbReference>
<dbReference type="InParanoid" id="A0A1D2VBX0"/>
<organism evidence="4 5">
    <name type="scientific">Ascoidea rubescens DSM 1968</name>
    <dbReference type="NCBI Taxonomy" id="1344418"/>
    <lineage>
        <taxon>Eukaryota</taxon>
        <taxon>Fungi</taxon>
        <taxon>Dikarya</taxon>
        <taxon>Ascomycota</taxon>
        <taxon>Saccharomycotina</taxon>
        <taxon>Saccharomycetes</taxon>
        <taxon>Ascoideaceae</taxon>
        <taxon>Ascoidea</taxon>
    </lineage>
</organism>
<evidence type="ECO:0000259" key="3">
    <source>
        <dbReference type="PROSITE" id="PS50102"/>
    </source>
</evidence>
<gene>
    <name evidence="4" type="ORF">ASCRUDRAFT_87636</name>
</gene>
<evidence type="ECO:0000256" key="1">
    <source>
        <dbReference type="PROSITE-ProRule" id="PRU00176"/>
    </source>
</evidence>
<feature type="compositionally biased region" description="Basic and acidic residues" evidence="2">
    <location>
        <begin position="322"/>
        <end position="331"/>
    </location>
</feature>
<dbReference type="Proteomes" id="UP000095038">
    <property type="component" value="Unassembled WGS sequence"/>
</dbReference>
<sequence>MSKSTLYVTGFGKPVESVDLAPFFEGYGPLIRLVVPPTKTPDGPPYAFVEFKNTEDAEKALKAFTEDPIILPKEQRHVPQPGEYGFDDENRPRADSYFPNGSPAAEEENKKEIEGALKVQWARSFPHPSRGTYTGAPRGNFIPRGGYGRGGFFNARGGGYQRGGFMPRGGYGMGVNMNMNMGRGGYVQRGGYAPRGSYQQRAGYSGVQQYGRGGYVPRGGYYQRGGYGSSYVGYSSRGNSHRGGGNFQERRRPDASTYNTRERSPVRGESGEHQIRDRSPHIRREDADNEFGIPNDHEHQYNNENSNRNENAIDNTVSGTETFDHNSENLKDQAYYIQDDE</sequence>
<evidence type="ECO:0000256" key="2">
    <source>
        <dbReference type="SAM" id="MobiDB-lite"/>
    </source>
</evidence>
<evidence type="ECO:0000313" key="4">
    <source>
        <dbReference type="EMBL" id="ODV59188.1"/>
    </source>
</evidence>
<feature type="compositionally biased region" description="Low complexity" evidence="2">
    <location>
        <begin position="302"/>
        <end position="315"/>
    </location>
</feature>
<dbReference type="OrthoDB" id="5970at2759"/>
<name>A0A1D2VBX0_9ASCO</name>
<dbReference type="InterPro" id="IPR012677">
    <property type="entry name" value="Nucleotide-bd_a/b_plait_sf"/>
</dbReference>
<evidence type="ECO:0000313" key="5">
    <source>
        <dbReference type="Proteomes" id="UP000095038"/>
    </source>
</evidence>
<feature type="domain" description="RRM" evidence="3">
    <location>
        <begin position="4"/>
        <end position="78"/>
    </location>
</feature>